<evidence type="ECO:0000256" key="6">
    <source>
        <dbReference type="ARBA" id="ARBA00023136"/>
    </source>
</evidence>
<sequence>MRKVRESKGDRALNTAFYLFITLFSVFCLIPFLVVLGSSFTDEVTLVKEGYNIIPARFSVASYKMVAQASDILSAYKVTVFTTTVGTILSMLLTCGVSYAMSVKKLAIRGGLAMFIYFTMLFNGGLVANYLMITKILHLKNSIWVLILPSMVNAYNCLLMRNFFNGVPASLAESAKIDGANDIMILFRIILPVSTPGIATIGLFYALSYWNEWYKVLLYISQEKLYTLQYLIMSILRKVNYASTLPATALNAQETLPTYGFRMAAVVVTIGPIIFLYPFLQKYFVQGLTVGSVKG</sequence>
<feature type="transmembrane region" description="Helical" evidence="7">
    <location>
        <begin position="143"/>
        <end position="164"/>
    </location>
</feature>
<evidence type="ECO:0000256" key="1">
    <source>
        <dbReference type="ARBA" id="ARBA00004651"/>
    </source>
</evidence>
<dbReference type="PROSITE" id="PS50928">
    <property type="entry name" value="ABC_TM1"/>
    <property type="match status" value="1"/>
</dbReference>
<dbReference type="CDD" id="cd06261">
    <property type="entry name" value="TM_PBP2"/>
    <property type="match status" value="1"/>
</dbReference>
<evidence type="ECO:0000256" key="5">
    <source>
        <dbReference type="ARBA" id="ARBA00022989"/>
    </source>
</evidence>
<name>A0A2V3YD83_9FIRM</name>
<keyword evidence="5 7" id="KW-1133">Transmembrane helix</keyword>
<evidence type="ECO:0000313" key="10">
    <source>
        <dbReference type="Proteomes" id="UP000248057"/>
    </source>
</evidence>
<reference evidence="9 10" key="1">
    <citation type="submission" date="2018-05" db="EMBL/GenBank/DDBJ databases">
        <title>Genomic Encyclopedia of Type Strains, Phase IV (KMG-IV): sequencing the most valuable type-strain genomes for metagenomic binning, comparative biology and taxonomic classification.</title>
        <authorList>
            <person name="Goeker M."/>
        </authorList>
    </citation>
    <scope>NUCLEOTIDE SEQUENCE [LARGE SCALE GENOMIC DNA]</scope>
    <source>
        <strain evidence="9 10">DSM 24995</strain>
    </source>
</reference>
<dbReference type="Gene3D" id="1.10.3720.10">
    <property type="entry name" value="MetI-like"/>
    <property type="match status" value="1"/>
</dbReference>
<feature type="transmembrane region" description="Helical" evidence="7">
    <location>
        <begin position="12"/>
        <end position="36"/>
    </location>
</feature>
<comment type="similarity">
    <text evidence="7">Belongs to the binding-protein-dependent transport system permease family.</text>
</comment>
<proteinExistence type="inferred from homology"/>
<dbReference type="GeneID" id="86059503"/>
<keyword evidence="3" id="KW-1003">Cell membrane</keyword>
<dbReference type="PANTHER" id="PTHR43744:SF9">
    <property type="entry name" value="POLYGALACTURONAN_RHAMNOGALACTURONAN TRANSPORT SYSTEM PERMEASE PROTEIN YTCP"/>
    <property type="match status" value="1"/>
</dbReference>
<feature type="transmembrane region" description="Helical" evidence="7">
    <location>
        <begin position="112"/>
        <end position="131"/>
    </location>
</feature>
<evidence type="ECO:0000256" key="4">
    <source>
        <dbReference type="ARBA" id="ARBA00022692"/>
    </source>
</evidence>
<dbReference type="RefSeq" id="WP_110321166.1">
    <property type="nucleotide sequence ID" value="NZ_QJKD01000001.1"/>
</dbReference>
<dbReference type="Pfam" id="PF00528">
    <property type="entry name" value="BPD_transp_1"/>
    <property type="match status" value="1"/>
</dbReference>
<dbReference type="GO" id="GO:0055085">
    <property type="term" value="P:transmembrane transport"/>
    <property type="evidence" value="ECO:0007669"/>
    <property type="project" value="InterPro"/>
</dbReference>
<dbReference type="InterPro" id="IPR035906">
    <property type="entry name" value="MetI-like_sf"/>
</dbReference>
<dbReference type="PANTHER" id="PTHR43744">
    <property type="entry name" value="ABC TRANSPORTER PERMEASE PROTEIN MG189-RELATED-RELATED"/>
    <property type="match status" value="1"/>
</dbReference>
<evidence type="ECO:0000256" key="7">
    <source>
        <dbReference type="RuleBase" id="RU363032"/>
    </source>
</evidence>
<feature type="transmembrane region" description="Helical" evidence="7">
    <location>
        <begin position="78"/>
        <end position="100"/>
    </location>
</feature>
<feature type="transmembrane region" description="Helical" evidence="7">
    <location>
        <begin position="185"/>
        <end position="207"/>
    </location>
</feature>
<keyword evidence="4 7" id="KW-0812">Transmembrane</keyword>
<keyword evidence="10" id="KW-1185">Reference proteome</keyword>
<dbReference type="EMBL" id="QJKD01000001">
    <property type="protein sequence ID" value="PXX56843.1"/>
    <property type="molecule type" value="Genomic_DNA"/>
</dbReference>
<organism evidence="9 10">
    <name type="scientific">Hungatella effluvii</name>
    <dbReference type="NCBI Taxonomy" id="1096246"/>
    <lineage>
        <taxon>Bacteria</taxon>
        <taxon>Bacillati</taxon>
        <taxon>Bacillota</taxon>
        <taxon>Clostridia</taxon>
        <taxon>Lachnospirales</taxon>
        <taxon>Lachnospiraceae</taxon>
        <taxon>Hungatella</taxon>
    </lineage>
</organism>
<dbReference type="SUPFAM" id="SSF161098">
    <property type="entry name" value="MetI-like"/>
    <property type="match status" value="1"/>
</dbReference>
<dbReference type="AlphaFoldDB" id="A0A2V3YD83"/>
<comment type="subcellular location">
    <subcellularLocation>
        <location evidence="1 7">Cell membrane</location>
        <topology evidence="1 7">Multi-pass membrane protein</topology>
    </subcellularLocation>
</comment>
<dbReference type="GO" id="GO:0005886">
    <property type="term" value="C:plasma membrane"/>
    <property type="evidence" value="ECO:0007669"/>
    <property type="project" value="UniProtKB-SubCell"/>
</dbReference>
<comment type="caution">
    <text evidence="9">The sequence shown here is derived from an EMBL/GenBank/DDBJ whole genome shotgun (WGS) entry which is preliminary data.</text>
</comment>
<feature type="transmembrane region" description="Helical" evidence="7">
    <location>
        <begin position="259"/>
        <end position="280"/>
    </location>
</feature>
<dbReference type="InterPro" id="IPR000515">
    <property type="entry name" value="MetI-like"/>
</dbReference>
<gene>
    <name evidence="9" type="ORF">DFR60_101147</name>
</gene>
<dbReference type="Proteomes" id="UP000248057">
    <property type="component" value="Unassembled WGS sequence"/>
</dbReference>
<evidence type="ECO:0000259" key="8">
    <source>
        <dbReference type="PROSITE" id="PS50928"/>
    </source>
</evidence>
<keyword evidence="9" id="KW-0762">Sugar transport</keyword>
<feature type="domain" description="ABC transmembrane type-1" evidence="8">
    <location>
        <begin position="76"/>
        <end position="280"/>
    </location>
</feature>
<evidence type="ECO:0000256" key="2">
    <source>
        <dbReference type="ARBA" id="ARBA00022448"/>
    </source>
</evidence>
<evidence type="ECO:0000256" key="3">
    <source>
        <dbReference type="ARBA" id="ARBA00022475"/>
    </source>
</evidence>
<protein>
    <submittedName>
        <fullName evidence="9">Multiple sugar transport system permease protein/putative aldouronate transport system permease protein</fullName>
    </submittedName>
</protein>
<keyword evidence="6 7" id="KW-0472">Membrane</keyword>
<keyword evidence="2 7" id="KW-0813">Transport</keyword>
<accession>A0A2V3YD83</accession>
<evidence type="ECO:0000313" key="9">
    <source>
        <dbReference type="EMBL" id="PXX56843.1"/>
    </source>
</evidence>